<dbReference type="InterPro" id="IPR003265">
    <property type="entry name" value="HhH-GPD_domain"/>
</dbReference>
<dbReference type="InterPro" id="IPR015797">
    <property type="entry name" value="NUDIX_hydrolase-like_dom_sf"/>
</dbReference>
<dbReference type="Gene3D" id="1.10.1670.10">
    <property type="entry name" value="Helix-hairpin-Helix base-excision DNA repair enzymes (C-terminal)"/>
    <property type="match status" value="1"/>
</dbReference>
<keyword evidence="8 14" id="KW-0227">DNA damage</keyword>
<dbReference type="PROSITE" id="PS01155">
    <property type="entry name" value="ENDONUCLEASE_III_2"/>
    <property type="match status" value="1"/>
</dbReference>
<comment type="function">
    <text evidence="2">Adenine glycosylase active on G-A mispairs. MutY also corrects error-prone DNA synthesis past GO lesions which are due to the oxidatively damaged form of guanine: 7,8-dihydro-8-oxoguanine (8-oxo-dGTP).</text>
</comment>
<dbReference type="SMART" id="SM00525">
    <property type="entry name" value="FES"/>
    <property type="match status" value="1"/>
</dbReference>
<dbReference type="InterPro" id="IPR005760">
    <property type="entry name" value="A/G_AdeGlyc_MutY"/>
</dbReference>
<dbReference type="FunFam" id="1.10.340.30:FF:000002">
    <property type="entry name" value="Adenine DNA glycosylase"/>
    <property type="match status" value="1"/>
</dbReference>
<evidence type="ECO:0000313" key="17">
    <source>
        <dbReference type="Proteomes" id="UP000325134"/>
    </source>
</evidence>
<evidence type="ECO:0000256" key="1">
    <source>
        <dbReference type="ARBA" id="ARBA00000843"/>
    </source>
</evidence>
<proteinExistence type="inferred from homology"/>
<dbReference type="InterPro" id="IPR011257">
    <property type="entry name" value="DNA_glycosylase"/>
</dbReference>
<keyword evidence="6" id="KW-0004">4Fe-4S</keyword>
<gene>
    <name evidence="16" type="ORF">SAMN05444279_10879</name>
</gene>
<evidence type="ECO:0000259" key="15">
    <source>
        <dbReference type="SMART" id="SM00478"/>
    </source>
</evidence>
<organism evidence="16 17">
    <name type="scientific">Ruegeria intermedia</name>
    <dbReference type="NCBI Taxonomy" id="996115"/>
    <lineage>
        <taxon>Bacteria</taxon>
        <taxon>Pseudomonadati</taxon>
        <taxon>Pseudomonadota</taxon>
        <taxon>Alphaproteobacteria</taxon>
        <taxon>Rhodobacterales</taxon>
        <taxon>Roseobacteraceae</taxon>
        <taxon>Ruegeria</taxon>
    </lineage>
</organism>
<dbReference type="GO" id="GO:0051539">
    <property type="term" value="F:4 iron, 4 sulfur cluster binding"/>
    <property type="evidence" value="ECO:0007669"/>
    <property type="project" value="UniProtKB-UniRule"/>
</dbReference>
<evidence type="ECO:0000256" key="14">
    <source>
        <dbReference type="RuleBase" id="RU365096"/>
    </source>
</evidence>
<dbReference type="InterPro" id="IPR023170">
    <property type="entry name" value="HhH_base_excis_C"/>
</dbReference>
<evidence type="ECO:0000256" key="9">
    <source>
        <dbReference type="ARBA" id="ARBA00022801"/>
    </source>
</evidence>
<dbReference type="SMART" id="SM00478">
    <property type="entry name" value="ENDO3c"/>
    <property type="match status" value="1"/>
</dbReference>
<dbReference type="GO" id="GO:0006298">
    <property type="term" value="P:mismatch repair"/>
    <property type="evidence" value="ECO:0007669"/>
    <property type="project" value="TreeGrafter"/>
</dbReference>
<dbReference type="Pfam" id="PF14815">
    <property type="entry name" value="NUDIX_4"/>
    <property type="match status" value="1"/>
</dbReference>
<keyword evidence="11" id="KW-0411">Iron-sulfur</keyword>
<dbReference type="GO" id="GO:0000701">
    <property type="term" value="F:purine-specific mismatch base pair DNA N-glycosylase activity"/>
    <property type="evidence" value="ECO:0007669"/>
    <property type="project" value="UniProtKB-EC"/>
</dbReference>
<dbReference type="PANTHER" id="PTHR42944:SF1">
    <property type="entry name" value="ADENINE DNA GLYCOSYLASE"/>
    <property type="match status" value="1"/>
</dbReference>
<dbReference type="Pfam" id="PF10576">
    <property type="entry name" value="EndIII_4Fe-2S"/>
    <property type="match status" value="1"/>
</dbReference>
<evidence type="ECO:0000256" key="11">
    <source>
        <dbReference type="ARBA" id="ARBA00023014"/>
    </source>
</evidence>
<dbReference type="EC" id="3.2.2.31" evidence="4 14"/>
<dbReference type="CDD" id="cd03431">
    <property type="entry name" value="NUDIX_DNA_Glycosylase_C-MutY"/>
    <property type="match status" value="1"/>
</dbReference>
<sequence length="363" mass="39800">MRDTATFDLSRSLLAWYDRHARDLPWRVSPADRAAGVQPDPYRVWLSEVMLQQTTVAAVRDYFLRFTARWPDVRALAAAPDDQVMAEWAGLGYYARARNLLKCARAVVDQHDGRFPDSHDALLKLPGIGPYTAAAIAAIAFDRPETVLDGNVERVMARLHDIHDPLPKSKPLLKAKAAALTPDDRPGDHAQAVMDLGATICTPKSPACGICPLRDPCQARAAGTQADLPRKMPKAPKPTRRGHVYIAQRADGAILLERRPETGLLGGMLGFPGSDWAEDAAEAPPFPADWTLLPAEVRHTFTHFHLILRVWTATVPAKVSPEGLLVMPKHAFRPGDLPTAMRKAHDLWRGSSTSGKIPRAGLS</sequence>
<evidence type="ECO:0000313" key="16">
    <source>
        <dbReference type="EMBL" id="SHE78809.1"/>
    </source>
</evidence>
<dbReference type="GO" id="GO:0035485">
    <property type="term" value="F:adenine/guanine mispair binding"/>
    <property type="evidence" value="ECO:0007669"/>
    <property type="project" value="TreeGrafter"/>
</dbReference>
<dbReference type="Proteomes" id="UP000325134">
    <property type="component" value="Unassembled WGS sequence"/>
</dbReference>
<dbReference type="RefSeq" id="WP_149775486.1">
    <property type="nucleotide sequence ID" value="NZ_FQVK01000008.1"/>
</dbReference>
<dbReference type="InterPro" id="IPR003651">
    <property type="entry name" value="Endonuclease3_FeS-loop_motif"/>
</dbReference>
<dbReference type="InterPro" id="IPR044298">
    <property type="entry name" value="MIG/MutY"/>
</dbReference>
<evidence type="ECO:0000256" key="3">
    <source>
        <dbReference type="ARBA" id="ARBA00008343"/>
    </source>
</evidence>
<dbReference type="AlphaFoldDB" id="A0A1M4WC42"/>
<comment type="cofactor">
    <cofactor evidence="14">
        <name>[4Fe-4S] cluster</name>
        <dbReference type="ChEBI" id="CHEBI:49883"/>
    </cofactor>
    <text evidence="14">Binds 1 [4Fe-4S] cluster.</text>
</comment>
<evidence type="ECO:0000256" key="5">
    <source>
        <dbReference type="ARBA" id="ARBA00022023"/>
    </source>
</evidence>
<keyword evidence="13 14" id="KW-0326">Glycosidase</keyword>
<evidence type="ECO:0000256" key="4">
    <source>
        <dbReference type="ARBA" id="ARBA00012045"/>
    </source>
</evidence>
<name>A0A1M4WC42_9RHOB</name>
<dbReference type="GO" id="GO:0046872">
    <property type="term" value="F:metal ion binding"/>
    <property type="evidence" value="ECO:0007669"/>
    <property type="project" value="UniProtKB-UniRule"/>
</dbReference>
<evidence type="ECO:0000256" key="8">
    <source>
        <dbReference type="ARBA" id="ARBA00022763"/>
    </source>
</evidence>
<dbReference type="Pfam" id="PF00730">
    <property type="entry name" value="HhH-GPD"/>
    <property type="match status" value="1"/>
</dbReference>
<comment type="catalytic activity">
    <reaction evidence="1 14">
        <text>Hydrolyzes free adenine bases from 7,8-dihydro-8-oxoguanine:adenine mismatched double-stranded DNA, leaving an apurinic site.</text>
        <dbReference type="EC" id="3.2.2.31"/>
    </reaction>
</comment>
<dbReference type="OrthoDB" id="9802365at2"/>
<reference evidence="16 17" key="1">
    <citation type="submission" date="2016-11" db="EMBL/GenBank/DDBJ databases">
        <authorList>
            <person name="Varghese N."/>
            <person name="Submissions S."/>
        </authorList>
    </citation>
    <scope>NUCLEOTIDE SEQUENCE [LARGE SCALE GENOMIC DNA]</scope>
    <source>
        <strain evidence="16 17">DSM 29341</strain>
    </source>
</reference>
<evidence type="ECO:0000256" key="10">
    <source>
        <dbReference type="ARBA" id="ARBA00023004"/>
    </source>
</evidence>
<keyword evidence="7" id="KW-0479">Metal-binding</keyword>
<accession>A0A1M4WC42</accession>
<dbReference type="PROSITE" id="PS00764">
    <property type="entry name" value="ENDONUCLEASE_III_1"/>
    <property type="match status" value="1"/>
</dbReference>
<protein>
    <recommendedName>
        <fullName evidence="5 14">Adenine DNA glycosylase</fullName>
        <ecNumber evidence="4 14">3.2.2.31</ecNumber>
    </recommendedName>
</protein>
<dbReference type="InterPro" id="IPR004036">
    <property type="entry name" value="Endonuclease-III-like_CS2"/>
</dbReference>
<dbReference type="Gene3D" id="1.10.340.30">
    <property type="entry name" value="Hypothetical protein, domain 2"/>
    <property type="match status" value="1"/>
</dbReference>
<keyword evidence="17" id="KW-1185">Reference proteome</keyword>
<dbReference type="InterPro" id="IPR004035">
    <property type="entry name" value="Endouclease-III_FeS-bd_BS"/>
</dbReference>
<evidence type="ECO:0000256" key="6">
    <source>
        <dbReference type="ARBA" id="ARBA00022485"/>
    </source>
</evidence>
<dbReference type="NCBIfam" id="TIGR01084">
    <property type="entry name" value="mutY"/>
    <property type="match status" value="1"/>
</dbReference>
<dbReference type="Pfam" id="PF00633">
    <property type="entry name" value="HHH"/>
    <property type="match status" value="1"/>
</dbReference>
<keyword evidence="12" id="KW-0234">DNA repair</keyword>
<evidence type="ECO:0000256" key="2">
    <source>
        <dbReference type="ARBA" id="ARBA00002933"/>
    </source>
</evidence>
<dbReference type="CDD" id="cd00056">
    <property type="entry name" value="ENDO3c"/>
    <property type="match status" value="1"/>
</dbReference>
<evidence type="ECO:0000256" key="13">
    <source>
        <dbReference type="ARBA" id="ARBA00023295"/>
    </source>
</evidence>
<dbReference type="GO" id="GO:0034039">
    <property type="term" value="F:8-oxo-7,8-dihydroguanine DNA N-glycosylase activity"/>
    <property type="evidence" value="ECO:0007669"/>
    <property type="project" value="TreeGrafter"/>
</dbReference>
<dbReference type="SUPFAM" id="SSF55811">
    <property type="entry name" value="Nudix"/>
    <property type="match status" value="1"/>
</dbReference>
<dbReference type="InterPro" id="IPR029119">
    <property type="entry name" value="MutY_C"/>
</dbReference>
<dbReference type="SUPFAM" id="SSF48150">
    <property type="entry name" value="DNA-glycosylase"/>
    <property type="match status" value="1"/>
</dbReference>
<dbReference type="EMBL" id="FQVK01000008">
    <property type="protein sequence ID" value="SHE78809.1"/>
    <property type="molecule type" value="Genomic_DNA"/>
</dbReference>
<keyword evidence="10 14" id="KW-0408">Iron</keyword>
<comment type="similarity">
    <text evidence="3 14">Belongs to the Nth/MutY family.</text>
</comment>
<dbReference type="GO" id="GO:0032357">
    <property type="term" value="F:oxidized purine DNA binding"/>
    <property type="evidence" value="ECO:0007669"/>
    <property type="project" value="TreeGrafter"/>
</dbReference>
<keyword evidence="9" id="KW-0378">Hydrolase</keyword>
<dbReference type="PANTHER" id="PTHR42944">
    <property type="entry name" value="ADENINE DNA GLYCOSYLASE"/>
    <property type="match status" value="1"/>
</dbReference>
<dbReference type="Gene3D" id="3.90.79.10">
    <property type="entry name" value="Nucleoside Triphosphate Pyrophosphohydrolase"/>
    <property type="match status" value="1"/>
</dbReference>
<dbReference type="GO" id="GO:0006284">
    <property type="term" value="P:base-excision repair"/>
    <property type="evidence" value="ECO:0007669"/>
    <property type="project" value="UniProtKB-UniRule"/>
</dbReference>
<evidence type="ECO:0000256" key="7">
    <source>
        <dbReference type="ARBA" id="ARBA00022723"/>
    </source>
</evidence>
<evidence type="ECO:0000256" key="12">
    <source>
        <dbReference type="ARBA" id="ARBA00023204"/>
    </source>
</evidence>
<dbReference type="InterPro" id="IPR000445">
    <property type="entry name" value="HhH_motif"/>
</dbReference>
<feature type="domain" description="HhH-GPD" evidence="15">
    <location>
        <begin position="50"/>
        <end position="199"/>
    </location>
</feature>